<evidence type="ECO:0000313" key="2">
    <source>
        <dbReference type="Proteomes" id="UP000585050"/>
    </source>
</evidence>
<gene>
    <name evidence="1" type="ORF">HGP29_26360</name>
</gene>
<evidence type="ECO:0000313" key="1">
    <source>
        <dbReference type="EMBL" id="NLR94756.1"/>
    </source>
</evidence>
<reference evidence="1 2" key="1">
    <citation type="submission" date="2020-04" db="EMBL/GenBank/DDBJ databases">
        <title>Flammeovirga sp. SR4, a novel species isolated from seawater.</title>
        <authorList>
            <person name="Wang X."/>
        </authorList>
    </citation>
    <scope>NUCLEOTIDE SEQUENCE [LARGE SCALE GENOMIC DNA]</scope>
    <source>
        <strain evidence="1 2">SR4</strain>
    </source>
</reference>
<keyword evidence="2" id="KW-1185">Reference proteome</keyword>
<comment type="caution">
    <text evidence="1">The sequence shown here is derived from an EMBL/GenBank/DDBJ whole genome shotgun (WGS) entry which is preliminary data.</text>
</comment>
<protein>
    <submittedName>
        <fullName evidence="1">Uncharacterized protein</fullName>
    </submittedName>
</protein>
<proteinExistence type="predicted"/>
<accession>A0A7X8XZ22</accession>
<dbReference type="Gene3D" id="2.60.120.260">
    <property type="entry name" value="Galactose-binding domain-like"/>
    <property type="match status" value="1"/>
</dbReference>
<sequence>MTAKYIKQIVLGGFFIILPFKSILAQNLIPNPSFENIVEETRGHAYLDNIDDWFNANHTQPKTLYGTPDHLFINEKQPLKGIKDTFEPRTGKSVLGLISYMQRVKNYREYASVRFTHPLKKGEAYTFSAYIKNGNHVAFGSIATNGLGAYFSVHKIKQNLFEPLSVTPQFQIKEIFYTTEWTEVQFTFVAEDNYKYLTLGNFLDDTHTDLKYINYDVDPQCYVYIDDVSLVHVPKEKQEEVEEPEEVIVEEKVEEVKEEVIVAVVDTPKVEVPEKVIYEDRPTEVQSSIYITTYEVSLAIWDNKTVDGDIVSLFWNGEHIIEEYELTAKKKKLKIRYEPGKENVLILYAHNLGDDPPNTMAIQIKAGKKKRELSIRSTLGKSGAIRFKR</sequence>
<dbReference type="AlphaFoldDB" id="A0A7X8XZ22"/>
<dbReference type="EMBL" id="JABAIL010000015">
    <property type="protein sequence ID" value="NLR94756.1"/>
    <property type="molecule type" value="Genomic_DNA"/>
</dbReference>
<organism evidence="1 2">
    <name type="scientific">Flammeovirga agarivorans</name>
    <dbReference type="NCBI Taxonomy" id="2726742"/>
    <lineage>
        <taxon>Bacteria</taxon>
        <taxon>Pseudomonadati</taxon>
        <taxon>Bacteroidota</taxon>
        <taxon>Cytophagia</taxon>
        <taxon>Cytophagales</taxon>
        <taxon>Flammeovirgaceae</taxon>
        <taxon>Flammeovirga</taxon>
    </lineage>
</organism>
<dbReference type="Proteomes" id="UP000585050">
    <property type="component" value="Unassembled WGS sequence"/>
</dbReference>
<name>A0A7X8XZ22_9BACT</name>
<dbReference type="RefSeq" id="WP_168885466.1">
    <property type="nucleotide sequence ID" value="NZ_JABAIL010000015.1"/>
</dbReference>